<dbReference type="InterPro" id="IPR053812">
    <property type="entry name" value="HTH_Sigma70_ECF-like"/>
</dbReference>
<dbReference type="InterPro" id="IPR013324">
    <property type="entry name" value="RNA_pol_sigma_r3/r4-like"/>
</dbReference>
<dbReference type="InterPro" id="IPR036388">
    <property type="entry name" value="WH-like_DNA-bd_sf"/>
</dbReference>
<evidence type="ECO:0000313" key="5">
    <source>
        <dbReference type="EMBL" id="MCA9758390.1"/>
    </source>
</evidence>
<dbReference type="PANTHER" id="PTHR43133:SF39">
    <property type="entry name" value="SIMILAR TO RNA POLYMERASE SIGMA-E FACTOR"/>
    <property type="match status" value="1"/>
</dbReference>
<dbReference type="InterPro" id="IPR039425">
    <property type="entry name" value="RNA_pol_sigma-70-like"/>
</dbReference>
<organism evidence="5 6">
    <name type="scientific">Eiseniibacteriota bacterium</name>
    <dbReference type="NCBI Taxonomy" id="2212470"/>
    <lineage>
        <taxon>Bacteria</taxon>
        <taxon>Candidatus Eiseniibacteriota</taxon>
    </lineage>
</organism>
<protein>
    <submittedName>
        <fullName evidence="5">Sigma-70 family RNA polymerase sigma factor</fullName>
    </submittedName>
</protein>
<dbReference type="InterPro" id="IPR014284">
    <property type="entry name" value="RNA_pol_sigma-70_dom"/>
</dbReference>
<keyword evidence="2" id="KW-0731">Sigma factor</keyword>
<dbReference type="PANTHER" id="PTHR43133">
    <property type="entry name" value="RNA POLYMERASE ECF-TYPE SIGMA FACTO"/>
    <property type="match status" value="1"/>
</dbReference>
<dbReference type="EMBL" id="JAGQHS010000167">
    <property type="protein sequence ID" value="MCA9758390.1"/>
    <property type="molecule type" value="Genomic_DNA"/>
</dbReference>
<evidence type="ECO:0000313" key="6">
    <source>
        <dbReference type="Proteomes" id="UP000739538"/>
    </source>
</evidence>
<keyword evidence="3" id="KW-0804">Transcription</keyword>
<dbReference type="InterPro" id="IPR011517">
    <property type="entry name" value="RNA_pol_sigma70_ECF-like"/>
</dbReference>
<reference evidence="5" key="2">
    <citation type="journal article" date="2021" name="Microbiome">
        <title>Successional dynamics and alternative stable states in a saline activated sludge microbial community over 9 years.</title>
        <authorList>
            <person name="Wang Y."/>
            <person name="Ye J."/>
            <person name="Ju F."/>
            <person name="Liu L."/>
            <person name="Boyd J.A."/>
            <person name="Deng Y."/>
            <person name="Parks D.H."/>
            <person name="Jiang X."/>
            <person name="Yin X."/>
            <person name="Woodcroft B.J."/>
            <person name="Tyson G.W."/>
            <person name="Hugenholtz P."/>
            <person name="Polz M.F."/>
            <person name="Zhang T."/>
        </authorList>
    </citation>
    <scope>NUCLEOTIDE SEQUENCE</scope>
    <source>
        <strain evidence="5">HKST-UBA02</strain>
    </source>
</reference>
<dbReference type="NCBIfam" id="TIGR02999">
    <property type="entry name" value="Sig-70_X6"/>
    <property type="match status" value="1"/>
</dbReference>
<reference evidence="5" key="1">
    <citation type="submission" date="2020-04" db="EMBL/GenBank/DDBJ databases">
        <authorList>
            <person name="Zhang T."/>
        </authorList>
    </citation>
    <scope>NUCLEOTIDE SEQUENCE</scope>
    <source>
        <strain evidence="5">HKST-UBA02</strain>
    </source>
</reference>
<evidence type="ECO:0000259" key="4">
    <source>
        <dbReference type="Pfam" id="PF07638"/>
    </source>
</evidence>
<dbReference type="Gene3D" id="1.10.10.10">
    <property type="entry name" value="Winged helix-like DNA-binding domain superfamily/Winged helix DNA-binding domain"/>
    <property type="match status" value="1"/>
</dbReference>
<dbReference type="GO" id="GO:0016987">
    <property type="term" value="F:sigma factor activity"/>
    <property type="evidence" value="ECO:0007669"/>
    <property type="project" value="UniProtKB-KW"/>
</dbReference>
<keyword evidence="1" id="KW-0805">Transcription regulation</keyword>
<evidence type="ECO:0000256" key="2">
    <source>
        <dbReference type="ARBA" id="ARBA00023082"/>
    </source>
</evidence>
<proteinExistence type="predicted"/>
<dbReference type="Pfam" id="PF07638">
    <property type="entry name" value="Sigma70_ECF"/>
    <property type="match status" value="1"/>
</dbReference>
<feature type="domain" description="RNA polymerase sigma-70 ECF-like HTH" evidence="4">
    <location>
        <begin position="16"/>
        <end position="176"/>
    </location>
</feature>
<sequence>MQRDEPTAQHLPAADSSWLGLVYDDLRMIAARQLANERPEHTLRATELVHEAWLRFRTYENVTVKGKAHFLALASQAMRRVLIDHARRRSTTRHGGQGFRVELTDQIGVVTEEMILDLDRALLAFVRIDAETAAMVELRYFGGATTVEIGESFGYSERTIRDRLAYARSWLRSHLSES</sequence>
<name>A0A956SF81_UNCEI</name>
<dbReference type="GO" id="GO:0006352">
    <property type="term" value="P:DNA-templated transcription initiation"/>
    <property type="evidence" value="ECO:0007669"/>
    <property type="project" value="InterPro"/>
</dbReference>
<evidence type="ECO:0000256" key="3">
    <source>
        <dbReference type="ARBA" id="ARBA00023163"/>
    </source>
</evidence>
<dbReference type="AlphaFoldDB" id="A0A956SF81"/>
<evidence type="ECO:0000256" key="1">
    <source>
        <dbReference type="ARBA" id="ARBA00023015"/>
    </source>
</evidence>
<gene>
    <name evidence="5" type="ORF">KDA27_21520</name>
</gene>
<comment type="caution">
    <text evidence="5">The sequence shown here is derived from an EMBL/GenBank/DDBJ whole genome shotgun (WGS) entry which is preliminary data.</text>
</comment>
<dbReference type="NCBIfam" id="TIGR02937">
    <property type="entry name" value="sigma70-ECF"/>
    <property type="match status" value="1"/>
</dbReference>
<dbReference type="Proteomes" id="UP000739538">
    <property type="component" value="Unassembled WGS sequence"/>
</dbReference>
<accession>A0A956SF81</accession>
<dbReference type="SUPFAM" id="SSF88659">
    <property type="entry name" value="Sigma3 and sigma4 domains of RNA polymerase sigma factors"/>
    <property type="match status" value="1"/>
</dbReference>